<dbReference type="SMART" id="SM00704">
    <property type="entry name" value="ZnF_CDGSH"/>
    <property type="match status" value="1"/>
</dbReference>
<accession>A0A4Q7LMW1</accession>
<dbReference type="GO" id="GO:0005737">
    <property type="term" value="C:cytoplasm"/>
    <property type="evidence" value="ECO:0007669"/>
    <property type="project" value="UniProtKB-ARBA"/>
</dbReference>
<comment type="caution">
    <text evidence="6">The sequence shown here is derived from an EMBL/GenBank/DDBJ whole genome shotgun (WGS) entry which is preliminary data.</text>
</comment>
<evidence type="ECO:0000313" key="7">
    <source>
        <dbReference type="Proteomes" id="UP000293519"/>
    </source>
</evidence>
<evidence type="ECO:0000256" key="2">
    <source>
        <dbReference type="ARBA" id="ARBA00022723"/>
    </source>
</evidence>
<reference evidence="6 7" key="1">
    <citation type="journal article" date="2015" name="Stand. Genomic Sci.">
        <title>Genomic Encyclopedia of Bacterial and Archaeal Type Strains, Phase III: the genomes of soil and plant-associated and newly described type strains.</title>
        <authorList>
            <person name="Whitman W.B."/>
            <person name="Woyke T."/>
            <person name="Klenk H.P."/>
            <person name="Zhou Y."/>
            <person name="Lilburn T.G."/>
            <person name="Beck B.J."/>
            <person name="De Vos P."/>
            <person name="Vandamme P."/>
            <person name="Eisen J.A."/>
            <person name="Garrity G."/>
            <person name="Hugenholtz P."/>
            <person name="Kyrpides N.C."/>
        </authorList>
    </citation>
    <scope>NUCLEOTIDE SEQUENCE [LARGE SCALE GENOMIC DNA]</scope>
    <source>
        <strain evidence="6 7">CV2</strain>
    </source>
</reference>
<dbReference type="AlphaFoldDB" id="A0A4Q7LMW1"/>
<keyword evidence="3" id="KW-0408">Iron</keyword>
<organism evidence="6 7">
    <name type="scientific">Microcella putealis</name>
    <dbReference type="NCBI Taxonomy" id="337005"/>
    <lineage>
        <taxon>Bacteria</taxon>
        <taxon>Bacillati</taxon>
        <taxon>Actinomycetota</taxon>
        <taxon>Actinomycetes</taxon>
        <taxon>Micrococcales</taxon>
        <taxon>Microbacteriaceae</taxon>
        <taxon>Microcella</taxon>
    </lineage>
</organism>
<dbReference type="InterPro" id="IPR042216">
    <property type="entry name" value="MitoNEET_CISD"/>
</dbReference>
<evidence type="ECO:0000256" key="3">
    <source>
        <dbReference type="ARBA" id="ARBA00023004"/>
    </source>
</evidence>
<sequence length="79" mass="8549">MTVGEPARKHVEVFACPNGPFLVRGDIAIEVDDAENPGGGARRDERRVVALCRCGTSSIRPYCDGTHKVIGFRTVPPAR</sequence>
<keyword evidence="7" id="KW-1185">Reference proteome</keyword>
<dbReference type="OrthoDB" id="9800162at2"/>
<evidence type="ECO:0000259" key="5">
    <source>
        <dbReference type="SMART" id="SM00704"/>
    </source>
</evidence>
<keyword evidence="4" id="KW-0411">Iron-sulfur</keyword>
<dbReference type="Proteomes" id="UP000293519">
    <property type="component" value="Unassembled WGS sequence"/>
</dbReference>
<dbReference type="InterPro" id="IPR018967">
    <property type="entry name" value="FeS-contain_CDGSH-typ"/>
</dbReference>
<keyword evidence="1" id="KW-0001">2Fe-2S</keyword>
<evidence type="ECO:0000256" key="1">
    <source>
        <dbReference type="ARBA" id="ARBA00022714"/>
    </source>
</evidence>
<dbReference type="GO" id="GO:0046872">
    <property type="term" value="F:metal ion binding"/>
    <property type="evidence" value="ECO:0007669"/>
    <property type="project" value="UniProtKB-KW"/>
</dbReference>
<dbReference type="GO" id="GO:0051537">
    <property type="term" value="F:2 iron, 2 sulfur cluster binding"/>
    <property type="evidence" value="ECO:0007669"/>
    <property type="project" value="UniProtKB-KW"/>
</dbReference>
<dbReference type="RefSeq" id="WP_130485418.1">
    <property type="nucleotide sequence ID" value="NZ_SGWW01000003.1"/>
</dbReference>
<keyword evidence="2" id="KW-0479">Metal-binding</keyword>
<name>A0A4Q7LMW1_9MICO</name>
<dbReference type="Gene3D" id="3.40.5.90">
    <property type="entry name" value="CDGSH iron-sulfur domain, mitoNEET-type"/>
    <property type="match status" value="1"/>
</dbReference>
<protein>
    <submittedName>
        <fullName evidence="6">Iron-binding CDGSH zinc finger protein</fullName>
    </submittedName>
</protein>
<evidence type="ECO:0000313" key="6">
    <source>
        <dbReference type="EMBL" id="RZS56125.1"/>
    </source>
</evidence>
<gene>
    <name evidence="6" type="ORF">EV141_1577</name>
</gene>
<feature type="domain" description="Iron-binding zinc finger CDGSH type" evidence="5">
    <location>
        <begin position="24"/>
        <end position="73"/>
    </location>
</feature>
<evidence type="ECO:0000256" key="4">
    <source>
        <dbReference type="ARBA" id="ARBA00023014"/>
    </source>
</evidence>
<proteinExistence type="predicted"/>
<dbReference type="Pfam" id="PF09360">
    <property type="entry name" value="zf-CDGSH"/>
    <property type="match status" value="1"/>
</dbReference>
<dbReference type="EMBL" id="SGWW01000003">
    <property type="protein sequence ID" value="RZS56125.1"/>
    <property type="molecule type" value="Genomic_DNA"/>
</dbReference>